<keyword evidence="1" id="KW-0472">Membrane</keyword>
<evidence type="ECO:0000256" key="1">
    <source>
        <dbReference type="SAM" id="Phobius"/>
    </source>
</evidence>
<protein>
    <submittedName>
        <fullName evidence="2">Uncharacterized protein</fullName>
    </submittedName>
</protein>
<gene>
    <name evidence="2" type="ORF">F4695_001581</name>
</gene>
<evidence type="ECO:0000313" key="3">
    <source>
        <dbReference type="Proteomes" id="UP000585437"/>
    </source>
</evidence>
<dbReference type="Proteomes" id="UP000585437">
    <property type="component" value="Unassembled WGS sequence"/>
</dbReference>
<dbReference type="RefSeq" id="WP_139283775.1">
    <property type="nucleotide sequence ID" value="NZ_JACHBU010000003.1"/>
</dbReference>
<comment type="caution">
    <text evidence="2">The sequence shown here is derived from an EMBL/GenBank/DDBJ whole genome shotgun (WGS) entry which is preliminary data.</text>
</comment>
<feature type="transmembrane region" description="Helical" evidence="1">
    <location>
        <begin position="20"/>
        <end position="38"/>
    </location>
</feature>
<keyword evidence="1" id="KW-1133">Transmembrane helix</keyword>
<keyword evidence="3" id="KW-1185">Reference proteome</keyword>
<accession>A0A7X0MQV8</accession>
<reference evidence="2 3" key="1">
    <citation type="submission" date="2020-08" db="EMBL/GenBank/DDBJ databases">
        <title>The Agave Microbiome: Exploring the role of microbial communities in plant adaptations to desert environments.</title>
        <authorList>
            <person name="Partida-Martinez L.P."/>
        </authorList>
    </citation>
    <scope>NUCLEOTIDE SEQUENCE [LARGE SCALE GENOMIC DNA]</scope>
    <source>
        <strain evidence="2 3">AS3.12</strain>
    </source>
</reference>
<name>A0A7X0MQV8_9HYPH</name>
<dbReference type="EMBL" id="JACHBU010000003">
    <property type="protein sequence ID" value="MBB6508232.1"/>
    <property type="molecule type" value="Genomic_DNA"/>
</dbReference>
<organism evidence="2 3">
    <name type="scientific">Rhizobium soli</name>
    <dbReference type="NCBI Taxonomy" id="424798"/>
    <lineage>
        <taxon>Bacteria</taxon>
        <taxon>Pseudomonadati</taxon>
        <taxon>Pseudomonadota</taxon>
        <taxon>Alphaproteobacteria</taxon>
        <taxon>Hyphomicrobiales</taxon>
        <taxon>Rhizobiaceae</taxon>
        <taxon>Rhizobium/Agrobacterium group</taxon>
        <taxon>Rhizobium</taxon>
    </lineage>
</organism>
<proteinExistence type="predicted"/>
<dbReference type="AlphaFoldDB" id="A0A7X0MQV8"/>
<evidence type="ECO:0000313" key="2">
    <source>
        <dbReference type="EMBL" id="MBB6508232.1"/>
    </source>
</evidence>
<sequence>MIWVIGAAAVVVLYLYSRRAGIVAVAVLAVLYVGLWLMSGQINSKVPTNQSVAVVASSGGETCKAPGAPVSVTFTNNADRQLLATSFTLSARQAGHSSLIYRATLRSDKIIEPGGSWTECYGLNPLSFSERDVHYNPSDLEWSAEVSLSRFASS</sequence>
<keyword evidence="1" id="KW-0812">Transmembrane</keyword>